<reference evidence="8" key="1">
    <citation type="journal article" date="2007" name="ISME J.">
        <title>Fosmids of novel marine Planctomycetes from the Namibian and Oregon coast upwelling systems and their cross-comparison with planctomycete genomes.</title>
        <authorList>
            <person name="Woebken D."/>
            <person name="Teeling H."/>
            <person name="Wecker P."/>
            <person name="Dumitriu A."/>
            <person name="Kostadinov I."/>
            <person name="DeLong E.F."/>
            <person name="Amann R."/>
            <person name="Gloeckner F.O."/>
        </authorList>
    </citation>
    <scope>NUCLEOTIDE SEQUENCE</scope>
</reference>
<dbReference type="PANTHER" id="PTHR42709:SF6">
    <property type="entry name" value="UNDECAPRENYL PHOSPHATE TRANSPORTER A"/>
    <property type="match status" value="1"/>
</dbReference>
<feature type="transmembrane region" description="Helical" evidence="6">
    <location>
        <begin position="176"/>
        <end position="199"/>
    </location>
</feature>
<keyword evidence="2" id="KW-1003">Cell membrane</keyword>
<keyword evidence="5 6" id="KW-0472">Membrane</keyword>
<comment type="subcellular location">
    <subcellularLocation>
        <location evidence="1">Cell membrane</location>
        <topology evidence="1">Multi-pass membrane protein</topology>
    </subcellularLocation>
</comment>
<sequence length="244" mass="27569">MARQISKNQNTIHCRSLKHLARGFLWCTLLTVVLLGLVWILLDDYLTLNIERWLQNPAHSVVSYPLLVILILGSDLFLPIPSSAVMTHCGMTMGLWWAITISFVGLNSGSVLGFGLGRWMGQGIIDRWISPEDQQWVQQLVAQRGVVTLIMLRPIPIFAEASLLVLGAAKMSWRRFLPWMLAGNLGICITFTGLGIWTIENEFPQFWAILISIFLPLIMWLIVRRLVANKITKAKNHVHSESTV</sequence>
<evidence type="ECO:0000256" key="6">
    <source>
        <dbReference type="SAM" id="Phobius"/>
    </source>
</evidence>
<dbReference type="AlphaFoldDB" id="A9LH22"/>
<protein>
    <submittedName>
        <fullName evidence="8">DctM-like transporter</fullName>
    </submittedName>
</protein>
<evidence type="ECO:0000256" key="1">
    <source>
        <dbReference type="ARBA" id="ARBA00004651"/>
    </source>
</evidence>
<evidence type="ECO:0000259" key="7">
    <source>
        <dbReference type="Pfam" id="PF09335"/>
    </source>
</evidence>
<evidence type="ECO:0000256" key="2">
    <source>
        <dbReference type="ARBA" id="ARBA00022475"/>
    </source>
</evidence>
<feature type="domain" description="VTT" evidence="7">
    <location>
        <begin position="80"/>
        <end position="195"/>
    </location>
</feature>
<dbReference type="EMBL" id="EF591888">
    <property type="protein sequence ID" value="ABX10699.1"/>
    <property type="molecule type" value="Genomic_DNA"/>
</dbReference>
<feature type="transmembrane region" description="Helical" evidence="6">
    <location>
        <begin position="20"/>
        <end position="42"/>
    </location>
</feature>
<gene>
    <name evidence="8" type="ORF">8FN_21</name>
</gene>
<dbReference type="GO" id="GO:0005886">
    <property type="term" value="C:plasma membrane"/>
    <property type="evidence" value="ECO:0007669"/>
    <property type="project" value="UniProtKB-SubCell"/>
</dbReference>
<organism evidence="8">
    <name type="scientific">uncultured planctomycete 8FN</name>
    <dbReference type="NCBI Taxonomy" id="455070"/>
    <lineage>
        <taxon>Bacteria</taxon>
        <taxon>Pseudomonadati</taxon>
        <taxon>Planctomycetota</taxon>
        <taxon>Planctomycetia</taxon>
        <taxon>Planctomycetales</taxon>
        <taxon>environmental samples</taxon>
    </lineage>
</organism>
<accession>A9LH22</accession>
<dbReference type="InterPro" id="IPR051311">
    <property type="entry name" value="DedA_domain"/>
</dbReference>
<dbReference type="PANTHER" id="PTHR42709">
    <property type="entry name" value="ALKALINE PHOSPHATASE LIKE PROTEIN"/>
    <property type="match status" value="1"/>
</dbReference>
<feature type="transmembrane region" description="Helical" evidence="6">
    <location>
        <begin position="146"/>
        <end position="169"/>
    </location>
</feature>
<dbReference type="Pfam" id="PF09335">
    <property type="entry name" value="VTT_dom"/>
    <property type="match status" value="1"/>
</dbReference>
<evidence type="ECO:0000256" key="3">
    <source>
        <dbReference type="ARBA" id="ARBA00022692"/>
    </source>
</evidence>
<evidence type="ECO:0000256" key="5">
    <source>
        <dbReference type="ARBA" id="ARBA00023136"/>
    </source>
</evidence>
<feature type="transmembrane region" description="Helical" evidence="6">
    <location>
        <begin position="94"/>
        <end position="116"/>
    </location>
</feature>
<dbReference type="InterPro" id="IPR032816">
    <property type="entry name" value="VTT_dom"/>
</dbReference>
<evidence type="ECO:0000313" key="8">
    <source>
        <dbReference type="EMBL" id="ABX10699.1"/>
    </source>
</evidence>
<evidence type="ECO:0000256" key="4">
    <source>
        <dbReference type="ARBA" id="ARBA00022989"/>
    </source>
</evidence>
<feature type="transmembrane region" description="Helical" evidence="6">
    <location>
        <begin position="205"/>
        <end position="223"/>
    </location>
</feature>
<feature type="transmembrane region" description="Helical" evidence="6">
    <location>
        <begin position="62"/>
        <end position="82"/>
    </location>
</feature>
<keyword evidence="4 6" id="KW-1133">Transmembrane helix</keyword>
<keyword evidence="3 6" id="KW-0812">Transmembrane</keyword>
<name>A9LH22_9BACT</name>
<proteinExistence type="predicted"/>